<dbReference type="KEGG" id="lenr:94173269"/>
<dbReference type="EMBL" id="JAFHKP010000017">
    <property type="protein sequence ID" value="KAG5482225.1"/>
    <property type="molecule type" value="Genomic_DNA"/>
</dbReference>
<organism evidence="2 3">
    <name type="scientific">Leishmania enriettii</name>
    <dbReference type="NCBI Taxonomy" id="5663"/>
    <lineage>
        <taxon>Eukaryota</taxon>
        <taxon>Discoba</taxon>
        <taxon>Euglenozoa</taxon>
        <taxon>Kinetoplastea</taxon>
        <taxon>Metakinetoplastina</taxon>
        <taxon>Trypanosomatida</taxon>
        <taxon>Trypanosomatidae</taxon>
        <taxon>Leishmaniinae</taxon>
        <taxon>Leishmania</taxon>
    </lineage>
</organism>
<reference evidence="2 3" key="1">
    <citation type="submission" date="2021-02" db="EMBL/GenBank/DDBJ databases">
        <title>Leishmania (Mundinia) enrietti genome sequencing and assembly.</title>
        <authorList>
            <person name="Almutairi H."/>
            <person name="Gatherer D."/>
        </authorList>
    </citation>
    <scope>NUCLEOTIDE SEQUENCE [LARGE SCALE GENOMIC DNA]</scope>
    <source>
        <strain evidence="2">CUR178</strain>
    </source>
</reference>
<dbReference type="Proteomes" id="UP000674179">
    <property type="component" value="Chromosome 17"/>
</dbReference>
<feature type="region of interest" description="Disordered" evidence="1">
    <location>
        <begin position="558"/>
        <end position="587"/>
    </location>
</feature>
<feature type="compositionally biased region" description="Polar residues" evidence="1">
    <location>
        <begin position="225"/>
        <end position="237"/>
    </location>
</feature>
<protein>
    <submittedName>
        <fullName evidence="2">Uncharacterized protein</fullName>
    </submittedName>
</protein>
<dbReference type="AlphaFoldDB" id="A0A836KTI7"/>
<evidence type="ECO:0000313" key="3">
    <source>
        <dbReference type="Proteomes" id="UP000674179"/>
    </source>
</evidence>
<evidence type="ECO:0000256" key="1">
    <source>
        <dbReference type="SAM" id="MobiDB-lite"/>
    </source>
</evidence>
<feature type="compositionally biased region" description="Low complexity" evidence="1">
    <location>
        <begin position="280"/>
        <end position="290"/>
    </location>
</feature>
<sequence length="732" mass="77783">MNGDHSDAAAHLQGTGRFGAPSAQSNEALTRVERSQAGALLPRAASAALAAVPSPPAFPPLPAMLATASSLDMSSTASLFSQNVPRRVLGDQESETDSGGDSSDVPSVAMTLRTRRKTGDFTFNNRHRGGPSNPSHRAPRALSAGRTQPQGFPNLEAGGRRSYTAPDTDAVHSLRNYPCAASSGAGPVAGLPASPSTQTKLAEPGAASTPAATFSALLSRLPILNTPTAHDTSSTDTRAPLDRARGDMPLLPPAVDFQGLPATPQGDQKRPRQQLPTDDQQGAAQNAGAATEVAPDTPSQRQLSISPHRAVPQDQRADRHLSLGSGMAVGAVLRMTDHRVVEGAGPAAMRLLQERRTELPSRDTEARGDAGRAGADSHRPVQVGNFNTESVEDLLSRSVAQAIPHSNAVLQAMELSATALAFLHQVRISTTEERRVRYLFHSRPRLQLTTRPLVVANTVLDREGWEQPLCYPPLCIPCMRNTVYSVPLSTVMRTSWESDFFASSPPSVIFSDTRVSVLSGEQPPRNPGGAARIGSYAAAGMPTYPAFYHVPATSPWRGQSGAHNRHADGESLLRGAPDAPTNPLSRVPIHLRPSRRCRYPETVAIFSTAASVYGAPSLLRRRHSRRTPKCVPQRRRRFRAALVWGWSRSRSLPSYAGCASSTSSRWAFPLAAAAITASAPLCMDGTSATCCVPATASSLGQRLTCSSCAASPVLRWISKARSCCSTAPPSRL</sequence>
<comment type="caution">
    <text evidence="2">The sequence shown here is derived from an EMBL/GenBank/DDBJ whole genome shotgun (WGS) entry which is preliminary data.</text>
</comment>
<feature type="region of interest" description="Disordered" evidence="1">
    <location>
        <begin position="82"/>
        <end position="166"/>
    </location>
</feature>
<feature type="compositionally biased region" description="Basic and acidic residues" evidence="1">
    <location>
        <begin position="357"/>
        <end position="379"/>
    </location>
</feature>
<accession>A0A836KTI7</accession>
<feature type="region of interest" description="Disordered" evidence="1">
    <location>
        <begin position="1"/>
        <end position="31"/>
    </location>
</feature>
<feature type="region of interest" description="Disordered" evidence="1">
    <location>
        <begin position="225"/>
        <end position="316"/>
    </location>
</feature>
<dbReference type="RefSeq" id="XP_067694087.1">
    <property type="nucleotide sequence ID" value="XM_067837759.1"/>
</dbReference>
<evidence type="ECO:0000313" key="2">
    <source>
        <dbReference type="EMBL" id="KAG5482225.1"/>
    </source>
</evidence>
<gene>
    <name evidence="2" type="ORF">CUR178_06084</name>
</gene>
<keyword evidence="3" id="KW-1185">Reference proteome</keyword>
<proteinExistence type="predicted"/>
<dbReference type="OrthoDB" id="264247at2759"/>
<dbReference type="GeneID" id="94173269"/>
<name>A0A836KTI7_LEIEN</name>
<feature type="region of interest" description="Disordered" evidence="1">
    <location>
        <begin position="357"/>
        <end position="382"/>
    </location>
</feature>
<feature type="region of interest" description="Disordered" evidence="1">
    <location>
        <begin position="181"/>
        <end position="207"/>
    </location>
</feature>